<gene>
    <name evidence="2" type="ORF">GR183_01080</name>
</gene>
<sequence length="284" mass="29803">MFRSKARNLQGKTAGDGFVAFRRPSVAGMMFAAFLAPVTSVVAEQENAGSLETAAMPMAATQASEPPPRGADGQGAAVALPRAKAASRERIGVTFELIDFERKHDGPVCYMNSGERRVLPETLVTDGCGISAPVDVDSFGPGGTVRLAKSVVLDCDFAIAVEAFVANEMSDMTLIQFGQRLVGLEADASSVCPQGDAGASDAEAATGGRAIEFTGFTLADNSEVTVSDNWGKHTPEGNFLMVLQRKGCTRFEEVHAPGEQRHGGDGLRFAAPCEGDNCKGRPCP</sequence>
<evidence type="ECO:0000313" key="2">
    <source>
        <dbReference type="EMBL" id="MXN63484.1"/>
    </source>
</evidence>
<protein>
    <recommendedName>
        <fullName evidence="1">Extensin-like C-terminal domain-containing protein</fullName>
    </recommendedName>
</protein>
<name>A0A7X3LR00_9HYPH</name>
<organism evidence="2 3">
    <name type="scientific">Stappia sediminis</name>
    <dbReference type="NCBI Taxonomy" id="2692190"/>
    <lineage>
        <taxon>Bacteria</taxon>
        <taxon>Pseudomonadati</taxon>
        <taxon>Pseudomonadota</taxon>
        <taxon>Alphaproteobacteria</taxon>
        <taxon>Hyphomicrobiales</taxon>
        <taxon>Stappiaceae</taxon>
        <taxon>Stappia</taxon>
    </lineage>
</organism>
<dbReference type="EMBL" id="WUMV01000001">
    <property type="protein sequence ID" value="MXN63484.1"/>
    <property type="molecule type" value="Genomic_DNA"/>
</dbReference>
<dbReference type="InterPro" id="IPR009683">
    <property type="entry name" value="Extensin-like_C"/>
</dbReference>
<comment type="caution">
    <text evidence="2">The sequence shown here is derived from an EMBL/GenBank/DDBJ whole genome shotgun (WGS) entry which is preliminary data.</text>
</comment>
<dbReference type="AlphaFoldDB" id="A0A7X3LR00"/>
<dbReference type="Proteomes" id="UP000433101">
    <property type="component" value="Unassembled WGS sequence"/>
</dbReference>
<dbReference type="Pfam" id="PF06904">
    <property type="entry name" value="Extensin-like_C"/>
    <property type="match status" value="1"/>
</dbReference>
<reference evidence="2 3" key="1">
    <citation type="submission" date="2019-12" db="EMBL/GenBank/DDBJ databases">
        <authorList>
            <person name="Li M."/>
        </authorList>
    </citation>
    <scope>NUCLEOTIDE SEQUENCE [LARGE SCALE GENOMIC DNA]</scope>
    <source>
        <strain evidence="2 3">GBMRC 2046</strain>
    </source>
</reference>
<accession>A0A7X3LR00</accession>
<feature type="domain" description="Extensin-like C-terminal" evidence="1">
    <location>
        <begin position="122"/>
        <end position="262"/>
    </location>
</feature>
<dbReference type="RefSeq" id="WP_160773739.1">
    <property type="nucleotide sequence ID" value="NZ_WUMV01000001.1"/>
</dbReference>
<evidence type="ECO:0000313" key="3">
    <source>
        <dbReference type="Proteomes" id="UP000433101"/>
    </source>
</evidence>
<keyword evidence="3" id="KW-1185">Reference proteome</keyword>
<evidence type="ECO:0000259" key="1">
    <source>
        <dbReference type="Pfam" id="PF06904"/>
    </source>
</evidence>
<proteinExistence type="predicted"/>